<organism evidence="5 6">
    <name type="scientific">Salinibacterium amurskyense</name>
    <dbReference type="NCBI Taxonomy" id="205941"/>
    <lineage>
        <taxon>Bacteria</taxon>
        <taxon>Bacillati</taxon>
        <taxon>Actinomycetota</taxon>
        <taxon>Actinomycetes</taxon>
        <taxon>Micrococcales</taxon>
        <taxon>Microbacteriaceae</taxon>
        <taxon>Salinibacterium</taxon>
    </lineage>
</organism>
<gene>
    <name evidence="5" type="ORF">CLV85_0116</name>
</gene>
<protein>
    <submittedName>
        <fullName evidence="5">GntR family transcriptional regulator</fullName>
    </submittedName>
</protein>
<dbReference type="PROSITE" id="PS50949">
    <property type="entry name" value="HTH_GNTR"/>
    <property type="match status" value="1"/>
</dbReference>
<feature type="domain" description="HTH gntR-type" evidence="4">
    <location>
        <begin position="24"/>
        <end position="92"/>
    </location>
</feature>
<dbReference type="Gene3D" id="1.10.10.10">
    <property type="entry name" value="Winged helix-like DNA-binding domain superfamily/Winged helix DNA-binding domain"/>
    <property type="match status" value="1"/>
</dbReference>
<sequence>MAESWRRTPTESPVTFEIDTSASIPPFEQIKAQAIAQITSGELLAGTKLATVRQLASDLGIAPNTVARAYRELEADGFLHSRGRNGTVVKAQPGDAAALLQLEAKAYASRAAELGISDDEALRFITIALKK</sequence>
<keyword evidence="6" id="KW-1185">Reference proteome</keyword>
<dbReference type="GO" id="GO:0003700">
    <property type="term" value="F:DNA-binding transcription factor activity"/>
    <property type="evidence" value="ECO:0007669"/>
    <property type="project" value="InterPro"/>
</dbReference>
<dbReference type="PANTHER" id="PTHR38445:SF9">
    <property type="entry name" value="HTH-TYPE TRANSCRIPTIONAL REPRESSOR YTRA"/>
    <property type="match status" value="1"/>
</dbReference>
<dbReference type="Proteomes" id="UP000231742">
    <property type="component" value="Unassembled WGS sequence"/>
</dbReference>
<dbReference type="InterPro" id="IPR036388">
    <property type="entry name" value="WH-like_DNA-bd_sf"/>
</dbReference>
<comment type="caution">
    <text evidence="5">The sequence shown here is derived from an EMBL/GenBank/DDBJ whole genome shotgun (WGS) entry which is preliminary data.</text>
</comment>
<evidence type="ECO:0000313" key="6">
    <source>
        <dbReference type="Proteomes" id="UP000231742"/>
    </source>
</evidence>
<evidence type="ECO:0000256" key="2">
    <source>
        <dbReference type="ARBA" id="ARBA00023125"/>
    </source>
</evidence>
<dbReference type="GO" id="GO:0003677">
    <property type="term" value="F:DNA binding"/>
    <property type="evidence" value="ECO:0007669"/>
    <property type="project" value="UniProtKB-KW"/>
</dbReference>
<dbReference type="PANTHER" id="PTHR38445">
    <property type="entry name" value="HTH-TYPE TRANSCRIPTIONAL REPRESSOR YTRA"/>
    <property type="match status" value="1"/>
</dbReference>
<dbReference type="AlphaFoldDB" id="A0A2M9D5H4"/>
<dbReference type="SUPFAM" id="SSF46785">
    <property type="entry name" value="Winged helix' DNA-binding domain"/>
    <property type="match status" value="1"/>
</dbReference>
<dbReference type="OrthoDB" id="4307011at2"/>
<dbReference type="InterPro" id="IPR000524">
    <property type="entry name" value="Tscrpt_reg_HTH_GntR"/>
</dbReference>
<dbReference type="EMBL" id="PGFH01000001">
    <property type="protein sequence ID" value="PJJ80949.1"/>
    <property type="molecule type" value="Genomic_DNA"/>
</dbReference>
<accession>A0A2M9D5H4</accession>
<name>A0A2M9D5H4_9MICO</name>
<evidence type="ECO:0000259" key="4">
    <source>
        <dbReference type="PROSITE" id="PS50949"/>
    </source>
</evidence>
<keyword evidence="3" id="KW-0804">Transcription</keyword>
<reference evidence="5 6" key="1">
    <citation type="submission" date="2017-11" db="EMBL/GenBank/DDBJ databases">
        <title>Genomic Encyclopedia of Archaeal and Bacterial Type Strains, Phase II (KMG-II): From Individual Species to Whole Genera.</title>
        <authorList>
            <person name="Goeker M."/>
        </authorList>
    </citation>
    <scope>NUCLEOTIDE SEQUENCE [LARGE SCALE GENOMIC DNA]</scope>
    <source>
        <strain evidence="5 6">DSM 16400</strain>
    </source>
</reference>
<keyword evidence="2" id="KW-0238">DNA-binding</keyword>
<evidence type="ECO:0000256" key="1">
    <source>
        <dbReference type="ARBA" id="ARBA00023015"/>
    </source>
</evidence>
<keyword evidence="1" id="KW-0805">Transcription regulation</keyword>
<dbReference type="SMART" id="SM00345">
    <property type="entry name" value="HTH_GNTR"/>
    <property type="match status" value="1"/>
</dbReference>
<dbReference type="Pfam" id="PF00392">
    <property type="entry name" value="GntR"/>
    <property type="match status" value="1"/>
</dbReference>
<dbReference type="InterPro" id="IPR036390">
    <property type="entry name" value="WH_DNA-bd_sf"/>
</dbReference>
<dbReference type="CDD" id="cd07377">
    <property type="entry name" value="WHTH_GntR"/>
    <property type="match status" value="1"/>
</dbReference>
<evidence type="ECO:0000256" key="3">
    <source>
        <dbReference type="ARBA" id="ARBA00023163"/>
    </source>
</evidence>
<proteinExistence type="predicted"/>
<dbReference type="RefSeq" id="WP_100387683.1">
    <property type="nucleotide sequence ID" value="NZ_BMZU01000001.1"/>
</dbReference>
<evidence type="ECO:0000313" key="5">
    <source>
        <dbReference type="EMBL" id="PJJ80949.1"/>
    </source>
</evidence>